<protein>
    <submittedName>
        <fullName evidence="1">AsmA family protein</fullName>
    </submittedName>
</protein>
<gene>
    <name evidence="1" type="ORF">OSV15_02125</name>
</gene>
<reference evidence="1" key="1">
    <citation type="submission" date="2022-11" db="EMBL/GenBank/DDBJ databases">
        <title>Genomic of Pseudomonas TF18.</title>
        <authorList>
            <person name="Liu T."/>
        </authorList>
    </citation>
    <scope>NUCLEOTIDE SEQUENCE</scope>
    <source>
        <strain evidence="1">TF18</strain>
    </source>
</reference>
<dbReference type="EMBL" id="CP113257">
    <property type="protein sequence ID" value="WAE53015.1"/>
    <property type="molecule type" value="Genomic_DNA"/>
</dbReference>
<dbReference type="AlphaFoldDB" id="A0AA47E2K9"/>
<dbReference type="Pfam" id="PF05359">
    <property type="entry name" value="DUF748"/>
    <property type="match status" value="1"/>
</dbReference>
<dbReference type="PANTHER" id="PTHR30441">
    <property type="entry name" value="DUF748 DOMAIN-CONTAINING PROTEIN"/>
    <property type="match status" value="1"/>
</dbReference>
<dbReference type="InterPro" id="IPR008023">
    <property type="entry name" value="DUF748"/>
</dbReference>
<dbReference type="PANTHER" id="PTHR30441:SF4">
    <property type="entry name" value="PROTEIN ASMA"/>
    <property type="match status" value="1"/>
</dbReference>
<dbReference type="InterPro" id="IPR052894">
    <property type="entry name" value="AsmA-related"/>
</dbReference>
<dbReference type="GO" id="GO:0005886">
    <property type="term" value="C:plasma membrane"/>
    <property type="evidence" value="ECO:0007669"/>
    <property type="project" value="TreeGrafter"/>
</dbReference>
<organism evidence="1 2">
    <name type="scientific">Stutzerimonas frequens</name>
    <dbReference type="NCBI Taxonomy" id="2968969"/>
    <lineage>
        <taxon>Bacteria</taxon>
        <taxon>Pseudomonadati</taxon>
        <taxon>Pseudomonadota</taxon>
        <taxon>Gammaproteobacteria</taxon>
        <taxon>Pseudomonadales</taxon>
        <taxon>Pseudomonadaceae</taxon>
        <taxon>Stutzerimonas</taxon>
    </lineage>
</organism>
<dbReference type="Proteomes" id="UP001164632">
    <property type="component" value="Chromosome"/>
</dbReference>
<sequence>MSKATPWLLAGLAGILVLLGGLALLAESPWARQLIERQLSQRLDGRAVSIGEFDIEWGLPLGVQLRDLRLANADWASDAPLLTLDAMRARLGVGALLTGDVQLRSLQLVQPQVHLARQADGQTNWAALLGDGSEQGSLPFSPDPLRIRDGEIHYRDAQLGLQLDLSVATPPSDEGPRRLNVEGSGQFRGRPVSLTLIGDPPARVLAADAAYTLSLNAQLGALQLQFEGQSASLPNLEQLQGQLTASASDAMAFDALPIDLPPFRLQASTRRDSSQWALSDIDLRTNGSHLTGAASVQAGSEPRVAIRLEGDQLDLNRWGLMPRPTRTGERRPMAADRLLGNASDLLERLGDYRGELSLQLDTLSYADNALQDVAIEAQLDGHHLELAQLHVEQGQGAVSLQGGFDWADAGLSGALDAQLDQLDLGQALAAFGQPGLGVLDGEIHLRLAPDAASIENTQLLYKAPEQDLRVQLSAASTAAGLALHGTAWHNQVPVQFDLQLGALPQLFREATWPVEGVLRSGDARLTLDGHVTDPLQLDAAVLQVSLEGQQLDRLDTLTGLDLPALGDYRLNGELRWEDQQLRLLGLDARWGESDLDGDVRLSLAGRPMLWANLHADTLRWRDLRPTTERARDKRQLFSDRSLKLEALQGRDAIVRFSADNLVVRDVPLNAVTLKAILDEGVLEIEPLRLELASGTAHGTVRLNTRVPRPSGTARLSLTGARFSPVLRSADFPSVAQDSAAVIGGQLRLAVSGQSAAEMAAGADGRLELAMSGGQLDKVAIELLGLDAGEASIAALINDAPTDMSCGYLRFDADAGIAHLERFFVSTQDSNLTGGGQIDLATERLKLAFDAHAKDFSLLSGQAPIQLRGTLRDPQVEVITDTLVARGLASVLGAIVAPPLAILPWLEPGFGEGSGMGCDKALKQFERTGT</sequence>
<dbReference type="GO" id="GO:0090313">
    <property type="term" value="P:regulation of protein targeting to membrane"/>
    <property type="evidence" value="ECO:0007669"/>
    <property type="project" value="TreeGrafter"/>
</dbReference>
<evidence type="ECO:0000313" key="1">
    <source>
        <dbReference type="EMBL" id="WAE53015.1"/>
    </source>
</evidence>
<proteinExistence type="predicted"/>
<dbReference type="RefSeq" id="WP_267931913.1">
    <property type="nucleotide sequence ID" value="NZ_CP113257.1"/>
</dbReference>
<name>A0AA47E2K9_9GAMM</name>
<accession>A0AA47E2K9</accession>
<evidence type="ECO:0000313" key="2">
    <source>
        <dbReference type="Proteomes" id="UP001164632"/>
    </source>
</evidence>